<keyword evidence="2" id="KW-1015">Disulfide bond</keyword>
<proteinExistence type="predicted"/>
<dbReference type="InterPro" id="IPR036514">
    <property type="entry name" value="SGNH_hydro_sf"/>
</dbReference>
<evidence type="ECO:0000259" key="4">
    <source>
        <dbReference type="Pfam" id="PF13472"/>
    </source>
</evidence>
<reference evidence="5 6" key="1">
    <citation type="submission" date="2019-03" db="EMBL/GenBank/DDBJ databases">
        <title>Genomic Encyclopedia of Type Strains, Phase IV (KMG-IV): sequencing the most valuable type-strain genomes for metagenomic binning, comparative biology and taxonomic classification.</title>
        <authorList>
            <person name="Goeker M."/>
        </authorList>
    </citation>
    <scope>NUCLEOTIDE SEQUENCE [LARGE SCALE GENOMIC DNA]</scope>
    <source>
        <strain evidence="5 6">DSM 44684</strain>
    </source>
</reference>
<feature type="disulfide bond" evidence="2">
    <location>
        <begin position="68"/>
        <end position="93"/>
    </location>
</feature>
<dbReference type="PANTHER" id="PTHR37981">
    <property type="entry name" value="LIPASE 2"/>
    <property type="match status" value="1"/>
</dbReference>
<feature type="signal peptide" evidence="3">
    <location>
        <begin position="1"/>
        <end position="32"/>
    </location>
</feature>
<protein>
    <submittedName>
        <fullName evidence="5">Lysophospholipase L1-like esterase</fullName>
    </submittedName>
</protein>
<keyword evidence="3" id="KW-0732">Signal</keyword>
<organism evidence="5 6">
    <name type="scientific">Nocardia alba</name>
    <dbReference type="NCBI Taxonomy" id="225051"/>
    <lineage>
        <taxon>Bacteria</taxon>
        <taxon>Bacillati</taxon>
        <taxon>Actinomycetota</taxon>
        <taxon>Actinomycetes</taxon>
        <taxon>Mycobacteriales</taxon>
        <taxon>Nocardiaceae</taxon>
        <taxon>Nocardia</taxon>
    </lineage>
</organism>
<dbReference type="CDD" id="cd01823">
    <property type="entry name" value="SEST_like"/>
    <property type="match status" value="1"/>
</dbReference>
<feature type="active site" evidence="1">
    <location>
        <position position="281"/>
    </location>
</feature>
<feature type="domain" description="SGNH hydrolase-type esterase" evidence="4">
    <location>
        <begin position="44"/>
        <end position="288"/>
    </location>
</feature>
<feature type="chain" id="PRO_5020693363" evidence="3">
    <location>
        <begin position="33"/>
        <end position="300"/>
    </location>
</feature>
<dbReference type="PANTHER" id="PTHR37981:SF1">
    <property type="entry name" value="SGNH HYDROLASE-TYPE ESTERASE DOMAIN-CONTAINING PROTEIN"/>
    <property type="match status" value="1"/>
</dbReference>
<evidence type="ECO:0000313" key="5">
    <source>
        <dbReference type="EMBL" id="TCJ89783.1"/>
    </source>
</evidence>
<evidence type="ECO:0000256" key="2">
    <source>
        <dbReference type="PIRSR" id="PIRSR637460-2"/>
    </source>
</evidence>
<evidence type="ECO:0000313" key="6">
    <source>
        <dbReference type="Proteomes" id="UP000294856"/>
    </source>
</evidence>
<name>A0A4R1F721_9NOCA</name>
<dbReference type="Proteomes" id="UP000294856">
    <property type="component" value="Unassembled WGS sequence"/>
</dbReference>
<dbReference type="EMBL" id="SMFR01000009">
    <property type="protein sequence ID" value="TCJ89783.1"/>
    <property type="molecule type" value="Genomic_DNA"/>
</dbReference>
<evidence type="ECO:0000256" key="3">
    <source>
        <dbReference type="SAM" id="SignalP"/>
    </source>
</evidence>
<dbReference type="AlphaFoldDB" id="A0A4R1F721"/>
<dbReference type="RefSeq" id="WP_067457663.1">
    <property type="nucleotide sequence ID" value="NZ_SMFR01000009.1"/>
</dbReference>
<gene>
    <name evidence="5" type="ORF">DFR71_6421</name>
</gene>
<dbReference type="InterPro" id="IPR037460">
    <property type="entry name" value="SEST-like"/>
</dbReference>
<dbReference type="GO" id="GO:0004806">
    <property type="term" value="F:triacylglycerol lipase activity"/>
    <property type="evidence" value="ECO:0007669"/>
    <property type="project" value="TreeGrafter"/>
</dbReference>
<feature type="disulfide bond" evidence="2">
    <location>
        <begin position="144"/>
        <end position="156"/>
    </location>
</feature>
<comment type="caution">
    <text evidence="5">The sequence shown here is derived from an EMBL/GenBank/DDBJ whole genome shotgun (WGS) entry which is preliminary data.</text>
</comment>
<sequence length="300" mass="30821">MYSSKIGRALRTGTTAAACVAATVLPCSTSQAEPVSGTPQTYVALGDSFSAGVGISPLAPVSGLPSVCGRSSVNYPHLLAEQLGVATFRDVTCGSATSADLAGRQSDLVGSREPQFDALSPDTTLVTLGIGGNDIGLIELGAGCVNPLPEPVGSSCADRFTVDGHDRIGARIEAFAPTYGLIIDQIRARSPQARIVMVGYPVGIRLDGCPGVQPTWAADANYLQSKIDQLNTVMAAQAAVNNVDFVGLAASTAGHDACAEPGQNWITGIVPQSIESPVPMHPNAAGHRNAAQQLLTTLTR</sequence>
<dbReference type="GO" id="GO:0019433">
    <property type="term" value="P:triglyceride catabolic process"/>
    <property type="evidence" value="ECO:0007669"/>
    <property type="project" value="TreeGrafter"/>
</dbReference>
<dbReference type="STRING" id="1210063.GCA_001612665_05580"/>
<dbReference type="SUPFAM" id="SSF52266">
    <property type="entry name" value="SGNH hydrolase"/>
    <property type="match status" value="1"/>
</dbReference>
<keyword evidence="6" id="KW-1185">Reference proteome</keyword>
<feature type="active site" description="Nucleophile" evidence="1">
    <location>
        <position position="48"/>
    </location>
</feature>
<feature type="disulfide bond" evidence="2">
    <location>
        <begin position="209"/>
        <end position="258"/>
    </location>
</feature>
<evidence type="ECO:0000256" key="1">
    <source>
        <dbReference type="PIRSR" id="PIRSR637460-1"/>
    </source>
</evidence>
<dbReference type="InterPro" id="IPR013830">
    <property type="entry name" value="SGNH_hydro"/>
</dbReference>
<accession>A0A4R1F721</accession>
<dbReference type="Pfam" id="PF13472">
    <property type="entry name" value="Lipase_GDSL_2"/>
    <property type="match status" value="1"/>
</dbReference>
<dbReference type="Gene3D" id="3.40.50.1110">
    <property type="entry name" value="SGNH hydrolase"/>
    <property type="match status" value="1"/>
</dbReference>